<dbReference type="PROSITE" id="PS51257">
    <property type="entry name" value="PROKAR_LIPOPROTEIN"/>
    <property type="match status" value="1"/>
</dbReference>
<dbReference type="SUPFAM" id="SSF48452">
    <property type="entry name" value="TPR-like"/>
    <property type="match status" value="1"/>
</dbReference>
<reference evidence="1 2" key="1">
    <citation type="submission" date="2024-04" db="EMBL/GenBank/DDBJ databases">
        <title>whole genome sequencing of Lutimonas vermicola strain IMCC1616.</title>
        <authorList>
            <person name="Bae S.S."/>
        </authorList>
    </citation>
    <scope>NUCLEOTIDE SEQUENCE [LARGE SCALE GENOMIC DNA]</scope>
    <source>
        <strain evidence="1 2">IMCC1616</strain>
    </source>
</reference>
<dbReference type="RefSeq" id="WP_342159380.1">
    <property type="nucleotide sequence ID" value="NZ_JBCDNA010000001.1"/>
</dbReference>
<keyword evidence="1" id="KW-0449">Lipoprotein</keyword>
<dbReference type="Gene3D" id="1.25.40.390">
    <property type="match status" value="1"/>
</dbReference>
<proteinExistence type="predicted"/>
<sequence>MKNLFLIILLLAISTSCEDFEGWNVDEKNPSEVPADFLVTSAEYTIFLRMTSISVNYNIYKYFIQNVGSTTYQDEPNYDLRNRDIGGTMWTYFYRDILNDLAEAKKIVTEGNDLPSDKANKLGQIELLEVFAWHVLVDTYGDCPYSEALNVNDVLQPKYDDDEAIYTDLFRRIDVALATLEAGGSGFSDADLIYHGDSDAWIKFGNSLKLKLAVRTSNASAASEAMAAGIFESDADNFAYPFEADPPNTNPLWTSLVQSGRSDFIVANTMVDLIVPLNDPRTPVYLDDNVTPYAGGIYGVNSPFANYTHIGPYFQESDLPGLLMSYSEVQFLAAEAIERGLVAGDAEAYYNEGVTSSIKFYGGSDADAAAYLAQPTVSYASGDWDERIGVQKYLALYMINGFESWASWKLLDWPKMNIAGQSLLPVPRRYVYPNDEPNINGTNYDAASSAMGGDELDSRVFWDITGQGN</sequence>
<dbReference type="Proteomes" id="UP001474120">
    <property type="component" value="Unassembled WGS sequence"/>
</dbReference>
<name>A0ABU9L137_9FLAO</name>
<organism evidence="1 2">
    <name type="scientific">Lutimonas vermicola</name>
    <dbReference type="NCBI Taxonomy" id="414288"/>
    <lineage>
        <taxon>Bacteria</taxon>
        <taxon>Pseudomonadati</taxon>
        <taxon>Bacteroidota</taxon>
        <taxon>Flavobacteriia</taxon>
        <taxon>Flavobacteriales</taxon>
        <taxon>Flavobacteriaceae</taxon>
        <taxon>Lutimonas</taxon>
    </lineage>
</organism>
<comment type="caution">
    <text evidence="1">The sequence shown here is derived from an EMBL/GenBank/DDBJ whole genome shotgun (WGS) entry which is preliminary data.</text>
</comment>
<dbReference type="InterPro" id="IPR041662">
    <property type="entry name" value="SusD-like_2"/>
</dbReference>
<protein>
    <submittedName>
        <fullName evidence="1">SusD/RagB family nutrient-binding outer membrane lipoprotein</fullName>
    </submittedName>
</protein>
<keyword evidence="2" id="KW-1185">Reference proteome</keyword>
<evidence type="ECO:0000313" key="2">
    <source>
        <dbReference type="Proteomes" id="UP001474120"/>
    </source>
</evidence>
<dbReference type="InterPro" id="IPR011990">
    <property type="entry name" value="TPR-like_helical_dom_sf"/>
</dbReference>
<evidence type="ECO:0000313" key="1">
    <source>
        <dbReference type="EMBL" id="MEL4455535.1"/>
    </source>
</evidence>
<dbReference type="Pfam" id="PF12771">
    <property type="entry name" value="SusD-like_2"/>
    <property type="match status" value="1"/>
</dbReference>
<dbReference type="EMBL" id="JBCDNA010000001">
    <property type="protein sequence ID" value="MEL4455535.1"/>
    <property type="molecule type" value="Genomic_DNA"/>
</dbReference>
<accession>A0ABU9L137</accession>
<gene>
    <name evidence="1" type="ORF">AABB81_06475</name>
</gene>